<organism evidence="2 3">
    <name type="scientific">Mogibacterium diversum</name>
    <dbReference type="NCBI Taxonomy" id="114527"/>
    <lineage>
        <taxon>Bacteria</taxon>
        <taxon>Bacillati</taxon>
        <taxon>Bacillota</taxon>
        <taxon>Clostridia</taxon>
        <taxon>Peptostreptococcales</taxon>
        <taxon>Anaerovoracaceae</taxon>
        <taxon>Mogibacterium</taxon>
    </lineage>
</organism>
<dbReference type="GeneID" id="78392003"/>
<sequence>MANMAKKNEELEAVETMTDEEATEAVENTADEEVTENTAPVSDDYLEELVEIMLFKDSDKYSDDLVVTLNGKNYQIKRGVKVMVPRKVQLVIEDSMKQAGLAADYEEEAQQQYKELENRL</sequence>
<protein>
    <submittedName>
        <fullName evidence="2">Uncharacterized protein</fullName>
    </submittedName>
</protein>
<keyword evidence="3" id="KW-1185">Reference proteome</keyword>
<evidence type="ECO:0000313" key="2">
    <source>
        <dbReference type="EMBL" id="AVM48601.1"/>
    </source>
</evidence>
<feature type="compositionally biased region" description="Basic and acidic residues" evidence="1">
    <location>
        <begin position="1"/>
        <end position="10"/>
    </location>
</feature>
<accession>A0A2S0L5N0</accession>
<proteinExistence type="predicted"/>
<dbReference type="RefSeq" id="WP_106057656.1">
    <property type="nucleotide sequence ID" value="NZ_CAUSVY010000001.1"/>
</dbReference>
<dbReference type="KEGG" id="mdv:C5Q96_06965"/>
<feature type="region of interest" description="Disordered" evidence="1">
    <location>
        <begin position="1"/>
        <end position="40"/>
    </location>
</feature>
<reference evidence="3" key="1">
    <citation type="submission" date="2018-02" db="EMBL/GenBank/DDBJ databases">
        <authorList>
            <person name="Holder M.E."/>
            <person name="Ajami N.J."/>
            <person name="Petrosino J.F."/>
        </authorList>
    </citation>
    <scope>NUCLEOTIDE SEQUENCE [LARGE SCALE GENOMIC DNA]</scope>
    <source>
        <strain evidence="3">CCUG 47132</strain>
    </source>
</reference>
<dbReference type="Proteomes" id="UP000237883">
    <property type="component" value="Chromosome"/>
</dbReference>
<gene>
    <name evidence="2" type="ORF">C5Q96_06965</name>
</gene>
<evidence type="ECO:0000313" key="3">
    <source>
        <dbReference type="Proteomes" id="UP000237883"/>
    </source>
</evidence>
<evidence type="ECO:0000256" key="1">
    <source>
        <dbReference type="SAM" id="MobiDB-lite"/>
    </source>
</evidence>
<dbReference type="AlphaFoldDB" id="A0A2S0L5N0"/>
<feature type="compositionally biased region" description="Acidic residues" evidence="1">
    <location>
        <begin position="11"/>
        <end position="35"/>
    </location>
</feature>
<dbReference type="OrthoDB" id="1862603at2"/>
<name>A0A2S0L5N0_9FIRM</name>
<dbReference type="EMBL" id="CP027228">
    <property type="protein sequence ID" value="AVM48601.1"/>
    <property type="molecule type" value="Genomic_DNA"/>
</dbReference>